<evidence type="ECO:0000313" key="11">
    <source>
        <dbReference type="EMBL" id="KAG6679570.1"/>
    </source>
</evidence>
<dbReference type="CDD" id="cd16669">
    <property type="entry name" value="RING-H2_RNF181"/>
    <property type="match status" value="1"/>
</dbReference>
<feature type="region of interest" description="Disordered" evidence="9">
    <location>
        <begin position="322"/>
        <end position="402"/>
    </location>
</feature>
<evidence type="ECO:0000256" key="9">
    <source>
        <dbReference type="SAM" id="MobiDB-lite"/>
    </source>
</evidence>
<keyword evidence="6" id="KW-0833">Ubl conjugation pathway</keyword>
<name>A0A922DD98_CARIL</name>
<feature type="compositionally biased region" description="Basic and acidic residues" evidence="9">
    <location>
        <begin position="337"/>
        <end position="352"/>
    </location>
</feature>
<dbReference type="GO" id="GO:0008270">
    <property type="term" value="F:zinc ion binding"/>
    <property type="evidence" value="ECO:0007669"/>
    <property type="project" value="UniProtKB-KW"/>
</dbReference>
<dbReference type="EC" id="2.3.2.27" evidence="2"/>
<evidence type="ECO:0000256" key="2">
    <source>
        <dbReference type="ARBA" id="ARBA00012483"/>
    </source>
</evidence>
<evidence type="ECO:0000256" key="7">
    <source>
        <dbReference type="ARBA" id="ARBA00022833"/>
    </source>
</evidence>
<sequence>MLLFSSLISGIKEIVKVVGGKEERREMEEAMAARYWCHRCSQTVNPIVEVEIKCPFCQTGFIEEMSNTTTAANQVTDIDTDTDFGSDRALSLWASILLGMMGNPPRHRRRRFRRLDFELGHEDEDEDNDDNGDEGRRRGETELDRELESIIRRRRRSSATILQLLQGIRAGMASELTENFEGDRDREMDRERERLVLINPFNQTIIVQGSNDSSRGQSENQSPIGSLGDYFIGPGLDLVLQHLAENDPNRYGTPPAEREAIEALPTVMVEENLQCPVCLDEFEVGSKAKEMPCKHKFHSGCILPWLQLHSSCPVCRYQLPADETKRDSDGSRNNSSQRERENDHGIGEEGDGRSASGRRFSIPWPFNGLFSSSGGGNSSSTSSSSSANATGGGNASYQTDEN</sequence>
<keyword evidence="3" id="KW-0808">Transferase</keyword>
<dbReference type="GO" id="GO:0005737">
    <property type="term" value="C:cytoplasm"/>
    <property type="evidence" value="ECO:0007669"/>
    <property type="project" value="TreeGrafter"/>
</dbReference>
<reference evidence="11" key="1">
    <citation type="submission" date="2021-01" db="EMBL/GenBank/DDBJ databases">
        <authorList>
            <person name="Lovell J.T."/>
            <person name="Bentley N."/>
            <person name="Bhattarai G."/>
            <person name="Jenkins J.W."/>
            <person name="Sreedasyam A."/>
            <person name="Alarcon Y."/>
            <person name="Bock C."/>
            <person name="Boston L."/>
            <person name="Carlson J."/>
            <person name="Cervantes K."/>
            <person name="Clermont K."/>
            <person name="Krom N."/>
            <person name="Kubenka K."/>
            <person name="Mamidi S."/>
            <person name="Mattison C."/>
            <person name="Monteros M."/>
            <person name="Pisani C."/>
            <person name="Plott C."/>
            <person name="Rajasekar S."/>
            <person name="Rhein H.S."/>
            <person name="Rohla C."/>
            <person name="Song M."/>
            <person name="Hilaire R.S."/>
            <person name="Shu S."/>
            <person name="Wells L."/>
            <person name="Wang X."/>
            <person name="Webber J."/>
            <person name="Heerema R.J."/>
            <person name="Klein P."/>
            <person name="Conner P."/>
            <person name="Grauke L."/>
            <person name="Grimwood J."/>
            <person name="Schmutz J."/>
            <person name="Randall J.J."/>
        </authorList>
    </citation>
    <scope>NUCLEOTIDE SEQUENCE</scope>
    <source>
        <tissue evidence="11">Leaf</tissue>
    </source>
</reference>
<proteinExistence type="predicted"/>
<comment type="catalytic activity">
    <reaction evidence="1">
        <text>S-ubiquitinyl-[E2 ubiquitin-conjugating enzyme]-L-cysteine + [acceptor protein]-L-lysine = [E2 ubiquitin-conjugating enzyme]-L-cysteine + N(6)-ubiquitinyl-[acceptor protein]-L-lysine.</text>
        <dbReference type="EC" id="2.3.2.27"/>
    </reaction>
</comment>
<evidence type="ECO:0000256" key="8">
    <source>
        <dbReference type="PROSITE-ProRule" id="PRU00175"/>
    </source>
</evidence>
<evidence type="ECO:0000256" key="3">
    <source>
        <dbReference type="ARBA" id="ARBA00022679"/>
    </source>
</evidence>
<evidence type="ECO:0000259" key="10">
    <source>
        <dbReference type="PROSITE" id="PS50089"/>
    </source>
</evidence>
<feature type="domain" description="RING-type" evidence="10">
    <location>
        <begin position="275"/>
        <end position="316"/>
    </location>
</feature>
<keyword evidence="7" id="KW-0862">Zinc</keyword>
<feature type="compositionally biased region" description="Acidic residues" evidence="9">
    <location>
        <begin position="122"/>
        <end position="132"/>
    </location>
</feature>
<dbReference type="PANTHER" id="PTHR15710:SF22">
    <property type="entry name" value="RING-TYPE E3 UBIQUITIN TRANSFERASE"/>
    <property type="match status" value="1"/>
</dbReference>
<dbReference type="SMART" id="SM00184">
    <property type="entry name" value="RING"/>
    <property type="match status" value="1"/>
</dbReference>
<dbReference type="GO" id="GO:0061630">
    <property type="term" value="F:ubiquitin protein ligase activity"/>
    <property type="evidence" value="ECO:0007669"/>
    <property type="project" value="UniProtKB-EC"/>
</dbReference>
<keyword evidence="5 8" id="KW-0863">Zinc-finger</keyword>
<feature type="compositionally biased region" description="Low complexity" evidence="9">
    <location>
        <begin position="378"/>
        <end position="389"/>
    </location>
</feature>
<dbReference type="InterPro" id="IPR001841">
    <property type="entry name" value="Znf_RING"/>
</dbReference>
<dbReference type="PANTHER" id="PTHR15710">
    <property type="entry name" value="E3 UBIQUITIN-PROTEIN LIGASE PRAJA"/>
    <property type="match status" value="1"/>
</dbReference>
<protein>
    <recommendedName>
        <fullName evidence="2">RING-type E3 ubiquitin transferase</fullName>
        <ecNumber evidence="2">2.3.2.27</ecNumber>
    </recommendedName>
</protein>
<accession>A0A922DD98</accession>
<evidence type="ECO:0000256" key="1">
    <source>
        <dbReference type="ARBA" id="ARBA00000900"/>
    </source>
</evidence>
<dbReference type="Pfam" id="PF13639">
    <property type="entry name" value="zf-RING_2"/>
    <property type="match status" value="1"/>
</dbReference>
<dbReference type="GO" id="GO:0016567">
    <property type="term" value="P:protein ubiquitination"/>
    <property type="evidence" value="ECO:0007669"/>
    <property type="project" value="TreeGrafter"/>
</dbReference>
<evidence type="ECO:0000313" key="12">
    <source>
        <dbReference type="Proteomes" id="UP000811246"/>
    </source>
</evidence>
<evidence type="ECO:0000256" key="5">
    <source>
        <dbReference type="ARBA" id="ARBA00022771"/>
    </source>
</evidence>
<dbReference type="InterPro" id="IPR039525">
    <property type="entry name" value="RNF126-like_zinc-ribbon"/>
</dbReference>
<dbReference type="Pfam" id="PF14369">
    <property type="entry name" value="Zn_ribbon_19"/>
    <property type="match status" value="1"/>
</dbReference>
<dbReference type="FunFam" id="3.30.40.10:FF:000022">
    <property type="entry name" value="E3 ubiquitin-protein ligase RING1-like"/>
    <property type="match status" value="1"/>
</dbReference>
<evidence type="ECO:0000256" key="4">
    <source>
        <dbReference type="ARBA" id="ARBA00022723"/>
    </source>
</evidence>
<dbReference type="Proteomes" id="UP000811246">
    <property type="component" value="Chromosome 14"/>
</dbReference>
<evidence type="ECO:0000256" key="6">
    <source>
        <dbReference type="ARBA" id="ARBA00022786"/>
    </source>
</evidence>
<dbReference type="EMBL" id="CM031838">
    <property type="protein sequence ID" value="KAG6679570.1"/>
    <property type="molecule type" value="Genomic_DNA"/>
</dbReference>
<keyword evidence="4" id="KW-0479">Metal-binding</keyword>
<gene>
    <name evidence="11" type="ORF">I3842_14G138900</name>
</gene>
<dbReference type="PROSITE" id="PS50089">
    <property type="entry name" value="ZF_RING_2"/>
    <property type="match status" value="1"/>
</dbReference>
<feature type="region of interest" description="Disordered" evidence="9">
    <location>
        <begin position="122"/>
        <end position="141"/>
    </location>
</feature>
<comment type="caution">
    <text evidence="11">The sequence shown here is derived from an EMBL/GenBank/DDBJ whole genome shotgun (WGS) entry which is preliminary data.</text>
</comment>
<dbReference type="AlphaFoldDB" id="A0A922DD98"/>
<organism evidence="11 12">
    <name type="scientific">Carya illinoinensis</name>
    <name type="common">Pecan</name>
    <dbReference type="NCBI Taxonomy" id="32201"/>
    <lineage>
        <taxon>Eukaryota</taxon>
        <taxon>Viridiplantae</taxon>
        <taxon>Streptophyta</taxon>
        <taxon>Embryophyta</taxon>
        <taxon>Tracheophyta</taxon>
        <taxon>Spermatophyta</taxon>
        <taxon>Magnoliopsida</taxon>
        <taxon>eudicotyledons</taxon>
        <taxon>Gunneridae</taxon>
        <taxon>Pentapetalae</taxon>
        <taxon>rosids</taxon>
        <taxon>fabids</taxon>
        <taxon>Fagales</taxon>
        <taxon>Juglandaceae</taxon>
        <taxon>Carya</taxon>
    </lineage>
</organism>